<dbReference type="SUPFAM" id="SSF56219">
    <property type="entry name" value="DNase I-like"/>
    <property type="match status" value="1"/>
</dbReference>
<dbReference type="GO" id="GO:0005783">
    <property type="term" value="C:endoplasmic reticulum"/>
    <property type="evidence" value="ECO:0007669"/>
    <property type="project" value="TreeGrafter"/>
</dbReference>
<gene>
    <name evidence="4 5" type="primary">LOC110986391</name>
</gene>
<evidence type="ECO:0000313" key="5">
    <source>
        <dbReference type="RefSeq" id="XP_022103917.1"/>
    </source>
</evidence>
<evidence type="ECO:0000313" key="4">
    <source>
        <dbReference type="RefSeq" id="XP_022103915.1"/>
    </source>
</evidence>
<dbReference type="PANTHER" id="PTHR14859:SF16">
    <property type="entry name" value="ENDONUCLEASE_EXONUCLEASE_PHOSPHATASE DOMAIN-CONTAINING PROTEIN"/>
    <property type="match status" value="1"/>
</dbReference>
<dbReference type="OrthoDB" id="387657at2759"/>
<dbReference type="RefSeq" id="XP_022103915.1">
    <property type="nucleotide sequence ID" value="XM_022248223.1"/>
</dbReference>
<dbReference type="InterPro" id="IPR005135">
    <property type="entry name" value="Endo/exonuclease/phosphatase"/>
</dbReference>
<keyword evidence="3" id="KW-1185">Reference proteome</keyword>
<dbReference type="GO" id="GO:0006506">
    <property type="term" value="P:GPI anchor biosynthetic process"/>
    <property type="evidence" value="ECO:0007669"/>
    <property type="project" value="TreeGrafter"/>
</dbReference>
<dbReference type="PANTHER" id="PTHR14859">
    <property type="entry name" value="CALCOFLUOR WHITE HYPERSENSITIVE PROTEIN PRECURSOR"/>
    <property type="match status" value="1"/>
</dbReference>
<dbReference type="Proteomes" id="UP000694845">
    <property type="component" value="Unplaced"/>
</dbReference>
<dbReference type="KEGG" id="aplc:110986391"/>
<accession>A0A8B7ZFZ4</accession>
<keyword evidence="1" id="KW-1133">Transmembrane helix</keyword>
<dbReference type="OMA" id="NDYEWPI"/>
<evidence type="ECO:0000259" key="2">
    <source>
        <dbReference type="Pfam" id="PF03372"/>
    </source>
</evidence>
<reference evidence="4 5" key="1">
    <citation type="submission" date="2025-04" db="UniProtKB">
        <authorList>
            <consortium name="RefSeq"/>
        </authorList>
    </citation>
    <scope>IDENTIFICATION</scope>
</reference>
<name>A0A8B7ZFZ4_ACAPL</name>
<feature type="transmembrane region" description="Helical" evidence="1">
    <location>
        <begin position="29"/>
        <end position="48"/>
    </location>
</feature>
<dbReference type="AlphaFoldDB" id="A0A8B7ZFZ4"/>
<sequence length="527" mass="59472">MHTLGQLLHLNVHNYEQCPLLSAMPARPGHITAAVVVTLLALLLVAPTSSTRDRHQRRHTLRVATYNIWNVMFNWEVRKHHIAALIHAADVDVVGFQEVRADRDEQRTQLSELKALLPLYKWHVYLPVQKVIPFKGAPAGWELEGLGILSRHPITATNPQPLTHQSPKDKNQRTVLHASLHLHSGLNVSLAVAHLSYDRWQQCVNVAEIMKHVRAARPRNSIIIGDFNTYADYPWPLGGLLHGYFSTSNKCPKYAAQKNPTLEADLVSYTDAWAEVNPNKNGYTFSNMPQPGFQSRPDRILFSKSWRVHSCWLVGRGEEYASSYTLHITWTRLLALLAAAEDAFYSASRSRSCLHDCGPHGSCRCGVCVAGGDKNRCETPNCPECSADVYRNYLIVKALFLCIAGQFLVSLVLFVLQWRTRWKHVLVRAPSSRCSSVRSWCSLSDRQSASPKVPHSRLSILRLLRFVWPVLSLRPVYQLFVCCLCCVLLFILCLHLFEESLRVVYAILPEELNPSDHLMVVATAVAS</sequence>
<proteinExistence type="predicted"/>
<dbReference type="GO" id="GO:0003824">
    <property type="term" value="F:catalytic activity"/>
    <property type="evidence" value="ECO:0007669"/>
    <property type="project" value="InterPro"/>
</dbReference>
<dbReference type="Gene3D" id="3.60.10.10">
    <property type="entry name" value="Endonuclease/exonuclease/phosphatase"/>
    <property type="match status" value="1"/>
</dbReference>
<feature type="transmembrane region" description="Helical" evidence="1">
    <location>
        <begin position="476"/>
        <end position="497"/>
    </location>
</feature>
<dbReference type="GeneID" id="110986391"/>
<keyword evidence="1" id="KW-0472">Membrane</keyword>
<feature type="domain" description="Endonuclease/exonuclease/phosphatase" evidence="2">
    <location>
        <begin position="69"/>
        <end position="318"/>
    </location>
</feature>
<dbReference type="InterPro" id="IPR036691">
    <property type="entry name" value="Endo/exonu/phosph_ase_sf"/>
</dbReference>
<dbReference type="GO" id="GO:0016020">
    <property type="term" value="C:membrane"/>
    <property type="evidence" value="ECO:0007669"/>
    <property type="project" value="GOC"/>
</dbReference>
<dbReference type="RefSeq" id="XP_022103917.1">
    <property type="nucleotide sequence ID" value="XM_022248225.1"/>
</dbReference>
<dbReference type="InterPro" id="IPR051916">
    <property type="entry name" value="GPI-anchor_lipid_remodeler"/>
</dbReference>
<keyword evidence="1" id="KW-0812">Transmembrane</keyword>
<evidence type="ECO:0000256" key="1">
    <source>
        <dbReference type="SAM" id="Phobius"/>
    </source>
</evidence>
<dbReference type="Pfam" id="PF03372">
    <property type="entry name" value="Exo_endo_phos"/>
    <property type="match status" value="1"/>
</dbReference>
<protein>
    <submittedName>
        <fullName evidence="4 5">Uncharacterized protein LOC110986391 isoform X1</fullName>
    </submittedName>
</protein>
<organism evidence="3 5">
    <name type="scientific">Acanthaster planci</name>
    <name type="common">Crown-of-thorns starfish</name>
    <dbReference type="NCBI Taxonomy" id="133434"/>
    <lineage>
        <taxon>Eukaryota</taxon>
        <taxon>Metazoa</taxon>
        <taxon>Echinodermata</taxon>
        <taxon>Eleutherozoa</taxon>
        <taxon>Asterozoa</taxon>
        <taxon>Asteroidea</taxon>
        <taxon>Valvatacea</taxon>
        <taxon>Valvatida</taxon>
        <taxon>Acanthasteridae</taxon>
        <taxon>Acanthaster</taxon>
    </lineage>
</organism>
<evidence type="ECO:0000313" key="3">
    <source>
        <dbReference type="Proteomes" id="UP000694845"/>
    </source>
</evidence>
<feature type="transmembrane region" description="Helical" evidence="1">
    <location>
        <begin position="398"/>
        <end position="418"/>
    </location>
</feature>